<gene>
    <name evidence="4" type="ORF">ATY40_BA7504146</name>
</gene>
<evidence type="ECO:0000313" key="4">
    <source>
        <dbReference type="EMBL" id="ANZ77256.1"/>
    </source>
</evidence>
<dbReference type="Proteomes" id="UP000094565">
    <property type="component" value="Chromosome 3"/>
</dbReference>
<protein>
    <submittedName>
        <fullName evidence="4">BA75_04146T0</fullName>
    </submittedName>
</protein>
<feature type="compositionally biased region" description="Low complexity" evidence="3">
    <location>
        <begin position="446"/>
        <end position="460"/>
    </location>
</feature>
<dbReference type="InterPro" id="IPR025928">
    <property type="entry name" value="Flocculin_t3_rpt"/>
</dbReference>
<evidence type="ECO:0000256" key="3">
    <source>
        <dbReference type="SAM" id="MobiDB-lite"/>
    </source>
</evidence>
<name>A0A1B2JGU5_PICPA</name>
<reference evidence="4 5" key="1">
    <citation type="submission" date="2016-02" db="EMBL/GenBank/DDBJ databases">
        <title>Comparative genomic and transcriptomic foundation for Pichia pastoris.</title>
        <authorList>
            <person name="Love K.R."/>
            <person name="Shah K.A."/>
            <person name="Whittaker C.A."/>
            <person name="Wu J."/>
            <person name="Bartlett M.C."/>
            <person name="Ma D."/>
            <person name="Leeson R.L."/>
            <person name="Priest M."/>
            <person name="Young S.K."/>
            <person name="Love J.C."/>
        </authorList>
    </citation>
    <scope>NUCLEOTIDE SEQUENCE [LARGE SCALE GENOMIC DNA]</scope>
    <source>
        <strain evidence="4 5">ATCC 28485</strain>
    </source>
</reference>
<keyword evidence="2" id="KW-0325">Glycoprotein</keyword>
<evidence type="ECO:0000256" key="2">
    <source>
        <dbReference type="ARBA" id="ARBA00023180"/>
    </source>
</evidence>
<dbReference type="AlphaFoldDB" id="A0A1B2JGU5"/>
<organism evidence="4 5">
    <name type="scientific">Komagataella pastoris</name>
    <name type="common">Yeast</name>
    <name type="synonym">Pichia pastoris</name>
    <dbReference type="NCBI Taxonomy" id="4922"/>
    <lineage>
        <taxon>Eukaryota</taxon>
        <taxon>Fungi</taxon>
        <taxon>Dikarya</taxon>
        <taxon>Ascomycota</taxon>
        <taxon>Saccharomycotina</taxon>
        <taxon>Pichiomycetes</taxon>
        <taxon>Pichiales</taxon>
        <taxon>Pichiaceae</taxon>
        <taxon>Komagataella</taxon>
    </lineage>
</organism>
<dbReference type="EMBL" id="CP014586">
    <property type="protein sequence ID" value="ANZ77256.1"/>
    <property type="molecule type" value="Genomic_DNA"/>
</dbReference>
<keyword evidence="5" id="KW-1185">Reference proteome</keyword>
<dbReference type="Pfam" id="PF13928">
    <property type="entry name" value="Flocculin_t3"/>
    <property type="match status" value="1"/>
</dbReference>
<proteinExistence type="predicted"/>
<accession>A0A1B2JGU5</accession>
<feature type="region of interest" description="Disordered" evidence="3">
    <location>
        <begin position="441"/>
        <end position="460"/>
    </location>
</feature>
<evidence type="ECO:0000256" key="1">
    <source>
        <dbReference type="ARBA" id="ARBA00022729"/>
    </source>
</evidence>
<dbReference type="OrthoDB" id="3996163at2759"/>
<evidence type="ECO:0000313" key="5">
    <source>
        <dbReference type="Proteomes" id="UP000094565"/>
    </source>
</evidence>
<sequence length="473" mass="50253">MGTFYNNGVRTSRFGSYDVLDLVFTGPDEEELVSVYRNDTGANLGFLSFAPTLSLYNDRITGAKLVRTRYDRNLVSRFAIVNNELTVTHFTTSEPIVNANFTACYADPGISPPSSVKQYYLLLNQDSFVRSYHCQRVSIQMEFLDSPAAPESTSTWTGTFTTFTTDADGSTIAVVPSSTIDSTSTWTGTFTTFTTDADGSTIAVVPSSTIDSTSTWTGTFTTFTTDADGSTIAVVPSSTIDSTSTWTGAFTTFTTDADGSTIAVVPSSTIDDHFASTETVLTNTAVSTTVITVTSCGISKCTKTTALTGLTQRTFTVDGATTVVTTYCPLPTGIATVKTTTVSGNEVVQTIHDVKHSQAEPDVHPSTVTITRKVCDAQTCTQATIVTGEVLQTTTVADSGSTTVFPKYVPVSTHEPTVELSTLQTVLESSGVAESSIHVSETEAHSTSVTVSQTPSTVSLQTGEANTLRWSLL</sequence>
<keyword evidence="1" id="KW-0732">Signal</keyword>